<dbReference type="InterPro" id="IPR000182">
    <property type="entry name" value="GNAT_dom"/>
</dbReference>
<dbReference type="PANTHER" id="PTHR39173">
    <property type="entry name" value="ACETYLTRANSFERASE"/>
    <property type="match status" value="1"/>
</dbReference>
<gene>
    <name evidence="2" type="ORF">A2024_03705</name>
</gene>
<dbReference type="GO" id="GO:0016747">
    <property type="term" value="F:acyltransferase activity, transferring groups other than amino-acyl groups"/>
    <property type="evidence" value="ECO:0007669"/>
    <property type="project" value="InterPro"/>
</dbReference>
<reference evidence="2 3" key="1">
    <citation type="journal article" date="2016" name="Nat. Commun.">
        <title>Thousands of microbial genomes shed light on interconnected biogeochemical processes in an aquifer system.</title>
        <authorList>
            <person name="Anantharaman K."/>
            <person name="Brown C.T."/>
            <person name="Hug L.A."/>
            <person name="Sharon I."/>
            <person name="Castelle C.J."/>
            <person name="Probst A.J."/>
            <person name="Thomas B.C."/>
            <person name="Singh A."/>
            <person name="Wilkins M.J."/>
            <person name="Karaoz U."/>
            <person name="Brodie E.L."/>
            <person name="Williams K.H."/>
            <person name="Hubbard S.S."/>
            <person name="Banfield J.F."/>
        </authorList>
    </citation>
    <scope>NUCLEOTIDE SEQUENCE [LARGE SCALE GENOMIC DNA]</scope>
</reference>
<dbReference type="Pfam" id="PF00583">
    <property type="entry name" value="Acetyltransf_1"/>
    <property type="match status" value="1"/>
</dbReference>
<comment type="caution">
    <text evidence="2">The sequence shown here is derived from an EMBL/GenBank/DDBJ whole genome shotgun (WGS) entry which is preliminary data.</text>
</comment>
<accession>A0A1F5RCG1</accession>
<protein>
    <recommendedName>
        <fullName evidence="1">N-acetyltransferase domain-containing protein</fullName>
    </recommendedName>
</protein>
<dbReference type="Gene3D" id="3.40.630.30">
    <property type="match status" value="1"/>
</dbReference>
<dbReference type="Proteomes" id="UP000177230">
    <property type="component" value="Unassembled WGS sequence"/>
</dbReference>
<name>A0A1F5RCG1_9BACT</name>
<dbReference type="InterPro" id="IPR016181">
    <property type="entry name" value="Acyl_CoA_acyltransferase"/>
</dbReference>
<dbReference type="PANTHER" id="PTHR39173:SF1">
    <property type="entry name" value="ACETYLTRANSFERASE"/>
    <property type="match status" value="1"/>
</dbReference>
<feature type="domain" description="N-acetyltransferase" evidence="1">
    <location>
        <begin position="33"/>
        <end position="184"/>
    </location>
</feature>
<sequence>MISLPKKAKEDKGRLRLAEPSMELEEAFLELAADYRAAGEQRYTDLYEVHGMAFDRYIKGLQRECLERDLSDGRVPCSTFWMLSDQGTICGISRLRHYLTPEMEMEGGHILLEVPPSLRRRGHGSILLEMTLERAVELKITKALLTCDWDNFGAIRVIKNNGGMLENTILSTGAGKKVMRFWIDLT</sequence>
<dbReference type="SUPFAM" id="SSF55729">
    <property type="entry name" value="Acyl-CoA N-acyltransferases (Nat)"/>
    <property type="match status" value="1"/>
</dbReference>
<evidence type="ECO:0000313" key="3">
    <source>
        <dbReference type="Proteomes" id="UP000177230"/>
    </source>
</evidence>
<organism evidence="2 3">
    <name type="scientific">Candidatus Edwardsbacteria bacterium GWF2_54_11</name>
    <dbReference type="NCBI Taxonomy" id="1817851"/>
    <lineage>
        <taxon>Bacteria</taxon>
        <taxon>Candidatus Edwardsiibacteriota</taxon>
    </lineage>
</organism>
<dbReference type="PROSITE" id="PS51186">
    <property type="entry name" value="GNAT"/>
    <property type="match status" value="1"/>
</dbReference>
<dbReference type="AlphaFoldDB" id="A0A1F5RCG1"/>
<dbReference type="CDD" id="cd04301">
    <property type="entry name" value="NAT_SF"/>
    <property type="match status" value="1"/>
</dbReference>
<proteinExistence type="predicted"/>
<evidence type="ECO:0000313" key="2">
    <source>
        <dbReference type="EMBL" id="OGF12104.1"/>
    </source>
</evidence>
<evidence type="ECO:0000259" key="1">
    <source>
        <dbReference type="PROSITE" id="PS51186"/>
    </source>
</evidence>
<dbReference type="EMBL" id="MFFM01000034">
    <property type="protein sequence ID" value="OGF12104.1"/>
    <property type="molecule type" value="Genomic_DNA"/>
</dbReference>